<dbReference type="GO" id="GO:0032993">
    <property type="term" value="C:protein-DNA complex"/>
    <property type="evidence" value="ECO:0007669"/>
    <property type="project" value="TreeGrafter"/>
</dbReference>
<dbReference type="CDD" id="cd00156">
    <property type="entry name" value="REC"/>
    <property type="match status" value="2"/>
</dbReference>
<dbReference type="GO" id="GO:0006355">
    <property type="term" value="P:regulation of DNA-templated transcription"/>
    <property type="evidence" value="ECO:0007669"/>
    <property type="project" value="InterPro"/>
</dbReference>
<gene>
    <name evidence="9" type="ORF">Q2T42_17795</name>
</gene>
<dbReference type="CDD" id="cd01949">
    <property type="entry name" value="GGDEF"/>
    <property type="match status" value="1"/>
</dbReference>
<name>A0AA96WT51_LEPBY</name>
<dbReference type="SUPFAM" id="SSF47226">
    <property type="entry name" value="Histidine-containing phosphotransfer domain, HPT domain"/>
    <property type="match status" value="1"/>
</dbReference>
<organism evidence="9">
    <name type="scientific">Leptolyngbya boryana CZ1</name>
    <dbReference type="NCBI Taxonomy" id="3060204"/>
    <lineage>
        <taxon>Bacteria</taxon>
        <taxon>Bacillati</taxon>
        <taxon>Cyanobacteriota</taxon>
        <taxon>Cyanophyceae</taxon>
        <taxon>Leptolyngbyales</taxon>
        <taxon>Leptolyngbyaceae</taxon>
        <taxon>Leptolyngbya group</taxon>
        <taxon>Leptolyngbya</taxon>
    </lineage>
</organism>
<dbReference type="PROSITE" id="PS51755">
    <property type="entry name" value="OMPR_PHOB"/>
    <property type="match status" value="1"/>
</dbReference>
<feature type="DNA-binding region" description="OmpR/PhoB-type" evidence="4">
    <location>
        <begin position="132"/>
        <end position="230"/>
    </location>
</feature>
<feature type="modified residue" description="4-aspartylphosphate" evidence="3">
    <location>
        <position position="542"/>
    </location>
</feature>
<accession>A0AA96WT51</accession>
<dbReference type="PANTHER" id="PTHR48111:SF15">
    <property type="entry name" value="OMPR SUBFAMILY"/>
    <property type="match status" value="1"/>
</dbReference>
<dbReference type="InterPro" id="IPR039420">
    <property type="entry name" value="WalR-like"/>
</dbReference>
<dbReference type="InterPro" id="IPR029787">
    <property type="entry name" value="Nucleotide_cyclase"/>
</dbReference>
<feature type="modified residue" description="4-aspartylphosphate" evidence="3">
    <location>
        <position position="51"/>
    </location>
</feature>
<dbReference type="SMART" id="SM00267">
    <property type="entry name" value="GGDEF"/>
    <property type="match status" value="1"/>
</dbReference>
<evidence type="ECO:0000256" key="3">
    <source>
        <dbReference type="PROSITE-ProRule" id="PRU00169"/>
    </source>
</evidence>
<evidence type="ECO:0000259" key="6">
    <source>
        <dbReference type="PROSITE" id="PS50887"/>
    </source>
</evidence>
<dbReference type="PROSITE" id="PS50887">
    <property type="entry name" value="GGDEF"/>
    <property type="match status" value="1"/>
</dbReference>
<feature type="domain" description="Response regulatory" evidence="5">
    <location>
        <begin position="2"/>
        <end position="124"/>
    </location>
</feature>
<evidence type="ECO:0000256" key="2">
    <source>
        <dbReference type="PROSITE-ProRule" id="PRU00110"/>
    </source>
</evidence>
<evidence type="ECO:0000259" key="8">
    <source>
        <dbReference type="PROSITE" id="PS51755"/>
    </source>
</evidence>
<dbReference type="AlphaFoldDB" id="A0AA96WT51"/>
<feature type="domain" description="HPt" evidence="7">
    <location>
        <begin position="249"/>
        <end position="350"/>
    </location>
</feature>
<feature type="domain" description="Response regulatory" evidence="5">
    <location>
        <begin position="368"/>
        <end position="484"/>
    </location>
</feature>
<dbReference type="SUPFAM" id="SSF55073">
    <property type="entry name" value="Nucleotide cyclase"/>
    <property type="match status" value="1"/>
</dbReference>
<dbReference type="Pfam" id="PF01627">
    <property type="entry name" value="Hpt"/>
    <property type="match status" value="1"/>
</dbReference>
<keyword evidence="1 4" id="KW-0238">DNA-binding</keyword>
<dbReference type="GO" id="GO:0005829">
    <property type="term" value="C:cytosol"/>
    <property type="evidence" value="ECO:0007669"/>
    <property type="project" value="TreeGrafter"/>
</dbReference>
<reference evidence="9" key="2">
    <citation type="submission" date="2023-07" db="EMBL/GenBank/DDBJ databases">
        <authorList>
            <person name="Bai X.-H."/>
            <person name="Wang H.-H."/>
            <person name="Wang J."/>
            <person name="Ma M.-Y."/>
            <person name="Hu H.-H."/>
            <person name="Song Z.-L."/>
            <person name="Ma H.-G."/>
            <person name="Fan Y."/>
            <person name="Du C.-Y."/>
            <person name="Xu J.-C."/>
        </authorList>
    </citation>
    <scope>NUCLEOTIDE SEQUENCE</scope>
    <source>
        <strain evidence="9">CZ1</strain>
    </source>
</reference>
<dbReference type="Gene3D" id="1.10.10.10">
    <property type="entry name" value="Winged helix-like DNA-binding domain superfamily/Winged helix DNA-binding domain"/>
    <property type="match status" value="1"/>
</dbReference>
<feature type="modified residue" description="Phosphohistidine" evidence="2">
    <location>
        <position position="291"/>
    </location>
</feature>
<dbReference type="PROSITE" id="PS50894">
    <property type="entry name" value="HPT"/>
    <property type="match status" value="1"/>
</dbReference>
<dbReference type="Gene3D" id="1.20.120.160">
    <property type="entry name" value="HPT domain"/>
    <property type="match status" value="1"/>
</dbReference>
<dbReference type="Pfam" id="PF00486">
    <property type="entry name" value="Trans_reg_C"/>
    <property type="match status" value="1"/>
</dbReference>
<dbReference type="SMART" id="SM00448">
    <property type="entry name" value="REC"/>
    <property type="match status" value="3"/>
</dbReference>
<dbReference type="EMBL" id="CP130144">
    <property type="protein sequence ID" value="WNZ43699.1"/>
    <property type="molecule type" value="Genomic_DNA"/>
</dbReference>
<keyword evidence="3" id="KW-0597">Phosphoprotein</keyword>
<dbReference type="Gene3D" id="3.40.50.2300">
    <property type="match status" value="3"/>
</dbReference>
<dbReference type="RefSeq" id="WP_316425894.1">
    <property type="nucleotide sequence ID" value="NZ_CP130144.1"/>
</dbReference>
<dbReference type="InterPro" id="IPR011006">
    <property type="entry name" value="CheY-like_superfamily"/>
</dbReference>
<evidence type="ECO:0000313" key="9">
    <source>
        <dbReference type="EMBL" id="WNZ43699.1"/>
    </source>
</evidence>
<dbReference type="PANTHER" id="PTHR48111">
    <property type="entry name" value="REGULATOR OF RPOS"/>
    <property type="match status" value="1"/>
</dbReference>
<feature type="modified residue" description="4-aspartylphosphate" evidence="3">
    <location>
        <position position="417"/>
    </location>
</feature>
<evidence type="ECO:0000256" key="4">
    <source>
        <dbReference type="PROSITE-ProRule" id="PRU01091"/>
    </source>
</evidence>
<dbReference type="GO" id="GO:0000156">
    <property type="term" value="F:phosphorelay response regulator activity"/>
    <property type="evidence" value="ECO:0007669"/>
    <property type="project" value="TreeGrafter"/>
</dbReference>
<dbReference type="SUPFAM" id="SSF52172">
    <property type="entry name" value="CheY-like"/>
    <property type="match status" value="3"/>
</dbReference>
<dbReference type="SMART" id="SM00862">
    <property type="entry name" value="Trans_reg_C"/>
    <property type="match status" value="1"/>
</dbReference>
<protein>
    <submittedName>
        <fullName evidence="9">Response regulator</fullName>
    </submittedName>
</protein>
<dbReference type="NCBIfam" id="TIGR00254">
    <property type="entry name" value="GGDEF"/>
    <property type="match status" value="1"/>
</dbReference>
<dbReference type="InterPro" id="IPR036641">
    <property type="entry name" value="HPT_dom_sf"/>
</dbReference>
<dbReference type="Pfam" id="PF00072">
    <property type="entry name" value="Response_reg"/>
    <property type="match status" value="2"/>
</dbReference>
<feature type="domain" description="GGDEF" evidence="6">
    <location>
        <begin position="649"/>
        <end position="788"/>
    </location>
</feature>
<dbReference type="PROSITE" id="PS50110">
    <property type="entry name" value="RESPONSE_REGULATORY"/>
    <property type="match status" value="3"/>
</dbReference>
<proteinExistence type="predicted"/>
<evidence type="ECO:0000259" key="7">
    <source>
        <dbReference type="PROSITE" id="PS50894"/>
    </source>
</evidence>
<feature type="domain" description="OmpR/PhoB-type" evidence="8">
    <location>
        <begin position="132"/>
        <end position="230"/>
    </location>
</feature>
<dbReference type="InterPro" id="IPR036388">
    <property type="entry name" value="WH-like_DNA-bd_sf"/>
</dbReference>
<reference evidence="9" key="1">
    <citation type="journal article" date="2023" name="Plants (Basel)">
        <title>Genomic Analysis of Leptolyngbya boryana CZ1 Reveals Efficient Carbon Fixation Modules.</title>
        <authorList>
            <person name="Bai X."/>
            <person name="Wang H."/>
            <person name="Cheng W."/>
            <person name="Wang J."/>
            <person name="Ma M."/>
            <person name="Hu H."/>
            <person name="Song Z."/>
            <person name="Ma H."/>
            <person name="Fan Y."/>
            <person name="Du C."/>
            <person name="Xu J."/>
        </authorList>
    </citation>
    <scope>NUCLEOTIDE SEQUENCE</scope>
    <source>
        <strain evidence="9">CZ1</strain>
    </source>
</reference>
<dbReference type="CDD" id="cd00383">
    <property type="entry name" value="trans_reg_C"/>
    <property type="match status" value="1"/>
</dbReference>
<dbReference type="InterPro" id="IPR043128">
    <property type="entry name" value="Rev_trsase/Diguanyl_cyclase"/>
</dbReference>
<sequence>MRILVIEDDELTAQALTTILTAHHYAVEVAKDGKSGLALLDSFEYDLLILDVGLPDLNGIEVCRQVRSAAPTPDKPHTPQLPILLLTAYQSPHDRALGLDAGADDYVVKPFDEEELVARIRALLRRASSTGTPMLEWGDLELNPSSCEVSYGSTPLILTPKEYGLLELFLRNSRRVFSCGNILEHLWAYDAPGEEAVRTHIKGLRQKLKAVGAPADFIETVYGIGYRLKPLSNAALLTSTIPTSVEQEVRSKLGAVWTSYKERINEQIAIIERVACESDWTLQASATRQAHTLAGALGTFGFTEGSQIARNIEQILAGCPLKPRALTQLQELLATLRRVIDVPASSSAPICPEVTPAIANLATVQLPSILVISQDRDFLDALESEFLLWNYQCTIATTAKAVIKICQNDAPSLVLLDLDCFDSISTSMALLTSLQQCCSTIPTIVLTSHNELTERLEVSRHGGRLLLQKTTPIPQVLEAVSQVLQRALPTPSKILVVDDDIALLDALTVLLSPWGLKVYTLNDPHRFWETLETVSPDVLVLDLEFPDFKGIELCQVVRNDLHWNHLPVVILTAHSESETISQVFAAGADDFVSKPIVGAELVARILNRLERVRLVRQILDTDPLTGVMNRQKSTQELEAFLRSSDRSHQSVAIAVIDVDHLRSVNAQYGHAAGDAVLRQFGHLLQQSFCSEDIVARWGGEEFVIGMYGVTREDGVQRLMQVLERLNQQALTTENGEIVHVSFSAGVAQYPEDGKDLKTLYRTADLALRQAKRLREETHSQHTISSILPAESDVVLKS</sequence>
<dbReference type="InterPro" id="IPR000160">
    <property type="entry name" value="GGDEF_dom"/>
</dbReference>
<dbReference type="GO" id="GO:0000976">
    <property type="term" value="F:transcription cis-regulatory region binding"/>
    <property type="evidence" value="ECO:0007669"/>
    <property type="project" value="TreeGrafter"/>
</dbReference>
<dbReference type="InterPro" id="IPR001789">
    <property type="entry name" value="Sig_transdc_resp-reg_receiver"/>
</dbReference>
<dbReference type="InterPro" id="IPR008207">
    <property type="entry name" value="Sig_transdc_His_kin_Hpt_dom"/>
</dbReference>
<evidence type="ECO:0000259" key="5">
    <source>
        <dbReference type="PROSITE" id="PS50110"/>
    </source>
</evidence>
<feature type="domain" description="Response regulatory" evidence="5">
    <location>
        <begin position="493"/>
        <end position="609"/>
    </location>
</feature>
<dbReference type="Pfam" id="PF00990">
    <property type="entry name" value="GGDEF"/>
    <property type="match status" value="1"/>
</dbReference>
<dbReference type="InterPro" id="IPR001867">
    <property type="entry name" value="OmpR/PhoB-type_DNA-bd"/>
</dbReference>
<dbReference type="Gene3D" id="3.30.70.270">
    <property type="match status" value="1"/>
</dbReference>
<evidence type="ECO:0000256" key="1">
    <source>
        <dbReference type="ARBA" id="ARBA00023125"/>
    </source>
</evidence>